<keyword evidence="1" id="KW-0285">Flavoprotein</keyword>
<dbReference type="GO" id="GO:0052873">
    <property type="term" value="F:FMN reductase (NADPH) activity"/>
    <property type="evidence" value="ECO:0007669"/>
    <property type="project" value="UniProtKB-EC"/>
</dbReference>
<dbReference type="Gene3D" id="3.40.50.360">
    <property type="match status" value="1"/>
</dbReference>
<organism evidence="5 6">
    <name type="scientific">Cytobacillus eiseniae</name>
    <dbReference type="NCBI Taxonomy" id="762947"/>
    <lineage>
        <taxon>Bacteria</taxon>
        <taxon>Bacillati</taxon>
        <taxon>Bacillota</taxon>
        <taxon>Bacilli</taxon>
        <taxon>Bacillales</taxon>
        <taxon>Bacillaceae</taxon>
        <taxon>Cytobacillus</taxon>
    </lineage>
</organism>
<evidence type="ECO:0000313" key="6">
    <source>
        <dbReference type="Proteomes" id="UP001519293"/>
    </source>
</evidence>
<reference evidence="5 6" key="1">
    <citation type="submission" date="2021-03" db="EMBL/GenBank/DDBJ databases">
        <title>Genomic Encyclopedia of Type Strains, Phase IV (KMG-IV): sequencing the most valuable type-strain genomes for metagenomic binning, comparative biology and taxonomic classification.</title>
        <authorList>
            <person name="Goeker M."/>
        </authorList>
    </citation>
    <scope>NUCLEOTIDE SEQUENCE [LARGE SCALE GENOMIC DNA]</scope>
    <source>
        <strain evidence="5 6">DSM 26675</strain>
    </source>
</reference>
<evidence type="ECO:0000256" key="2">
    <source>
        <dbReference type="ARBA" id="ARBA00022643"/>
    </source>
</evidence>
<dbReference type="Pfam" id="PF03358">
    <property type="entry name" value="FMN_red"/>
    <property type="match status" value="1"/>
</dbReference>
<keyword evidence="6" id="KW-1185">Reference proteome</keyword>
<protein>
    <submittedName>
        <fullName evidence="5">FMN reductase/FAD reductase [NAD(P)H]</fullName>
        <ecNumber evidence="5">1.5.1.38</ecNumber>
        <ecNumber evidence="5">1.5.1.45</ecNumber>
    </submittedName>
</protein>
<dbReference type="EC" id="1.5.1.38" evidence="5"/>
<name>A0ABS4R9P6_9BACI</name>
<gene>
    <name evidence="5" type="ORF">J2Z40_000168</name>
</gene>
<evidence type="ECO:0000256" key="1">
    <source>
        <dbReference type="ARBA" id="ARBA00022630"/>
    </source>
</evidence>
<evidence type="ECO:0000313" key="5">
    <source>
        <dbReference type="EMBL" id="MBP2239615.1"/>
    </source>
</evidence>
<dbReference type="InterPro" id="IPR005025">
    <property type="entry name" value="FMN_Rdtase-like_dom"/>
</dbReference>
<dbReference type="EC" id="1.5.1.45" evidence="5"/>
<dbReference type="Proteomes" id="UP001519293">
    <property type="component" value="Unassembled WGS sequence"/>
</dbReference>
<dbReference type="PANTHER" id="PTHR43408:SF2">
    <property type="entry name" value="FMN REDUCTASE (NADPH)"/>
    <property type="match status" value="1"/>
</dbReference>
<dbReference type="PANTHER" id="PTHR43408">
    <property type="entry name" value="FMN REDUCTASE (NADPH)"/>
    <property type="match status" value="1"/>
</dbReference>
<evidence type="ECO:0000259" key="4">
    <source>
        <dbReference type="Pfam" id="PF03358"/>
    </source>
</evidence>
<dbReference type="SUPFAM" id="SSF52218">
    <property type="entry name" value="Flavoproteins"/>
    <property type="match status" value="1"/>
</dbReference>
<dbReference type="RefSeq" id="WP_066394716.1">
    <property type="nucleotide sequence ID" value="NZ_JAGIKZ010000001.1"/>
</dbReference>
<proteinExistence type="predicted"/>
<feature type="domain" description="NADPH-dependent FMN reductase-like" evidence="4">
    <location>
        <begin position="1"/>
        <end position="145"/>
    </location>
</feature>
<dbReference type="InterPro" id="IPR051814">
    <property type="entry name" value="NAD(P)H-dep_FMN_reductase"/>
</dbReference>
<keyword evidence="2" id="KW-0288">FMN</keyword>
<comment type="caution">
    <text evidence="5">The sequence shown here is derived from an EMBL/GenBank/DDBJ whole genome shotgun (WGS) entry which is preliminary data.</text>
</comment>
<evidence type="ECO:0000256" key="3">
    <source>
        <dbReference type="ARBA" id="ARBA00023002"/>
    </source>
</evidence>
<sequence>MKMLGISGTILGAKTAILVEAVLKRAKEKNPEIEIELLDLRDYQIEFCDGRNPELYNEDTKKMIQKITDAELYLVGFPIFNGSFPAPLKNIFDIVHPAVFRHKVMGFVANGGTYQHYLVVENQVKPIAGYLRSFVAPSYVYANGAHFNEANEIVDEDVLARIEALADELVIMQKGLTIKKSE</sequence>
<dbReference type="EMBL" id="JAGIKZ010000001">
    <property type="protein sequence ID" value="MBP2239615.1"/>
    <property type="molecule type" value="Genomic_DNA"/>
</dbReference>
<dbReference type="InterPro" id="IPR029039">
    <property type="entry name" value="Flavoprotein-like_sf"/>
</dbReference>
<accession>A0ABS4R9P6</accession>
<keyword evidence="3 5" id="KW-0560">Oxidoreductase</keyword>